<evidence type="ECO:0000256" key="1">
    <source>
        <dbReference type="ARBA" id="ARBA00022723"/>
    </source>
</evidence>
<evidence type="ECO:0000256" key="3">
    <source>
        <dbReference type="ARBA" id="ARBA00023180"/>
    </source>
</evidence>
<dbReference type="InterPro" id="IPR026444">
    <property type="entry name" value="Secre_tail"/>
</dbReference>
<keyword evidence="6" id="KW-1185">Reference proteome</keyword>
<accession>A0ABV0AAC4</accession>
<reference evidence="5 6" key="1">
    <citation type="submission" date="2024-01" db="EMBL/GenBank/DDBJ databases">
        <title>Mariniflexile litorale sp. nov., isolated from the shallow sediments of the Sea of Japan.</title>
        <authorList>
            <person name="Romanenko L."/>
            <person name="Bystritskaya E."/>
            <person name="Isaeva M."/>
        </authorList>
    </citation>
    <scope>NUCLEOTIDE SEQUENCE [LARGE SCALE GENOMIC DNA]</scope>
    <source>
        <strain evidence="5 6">KCTC 32427</strain>
    </source>
</reference>
<dbReference type="NCBIfam" id="TIGR04183">
    <property type="entry name" value="Por_Secre_tail"/>
    <property type="match status" value="1"/>
</dbReference>
<dbReference type="RefSeq" id="WP_346241864.1">
    <property type="nucleotide sequence ID" value="NZ_JAZHYP010000004.1"/>
</dbReference>
<organism evidence="5 6">
    <name type="scientific">Mariniflexile soesokkakense</name>
    <dbReference type="NCBI Taxonomy" id="1343160"/>
    <lineage>
        <taxon>Bacteria</taxon>
        <taxon>Pseudomonadati</taxon>
        <taxon>Bacteroidota</taxon>
        <taxon>Flavobacteriia</taxon>
        <taxon>Flavobacteriales</taxon>
        <taxon>Flavobacteriaceae</taxon>
        <taxon>Mariniflexile</taxon>
    </lineage>
</organism>
<dbReference type="Pfam" id="PF18962">
    <property type="entry name" value="Por_Secre_tail"/>
    <property type="match status" value="1"/>
</dbReference>
<dbReference type="InterPro" id="IPR011050">
    <property type="entry name" value="Pectin_lyase_fold/virulence"/>
</dbReference>
<feature type="domain" description="Secretion system C-terminal sorting" evidence="4">
    <location>
        <begin position="580"/>
        <end position="651"/>
    </location>
</feature>
<proteinExistence type="predicted"/>
<dbReference type="Proteomes" id="UP001416393">
    <property type="component" value="Unassembled WGS sequence"/>
</dbReference>
<dbReference type="EMBL" id="JAZHYP010000004">
    <property type="protein sequence ID" value="MEN3324057.1"/>
    <property type="molecule type" value="Genomic_DNA"/>
</dbReference>
<evidence type="ECO:0000313" key="6">
    <source>
        <dbReference type="Proteomes" id="UP001416393"/>
    </source>
</evidence>
<dbReference type="PANTHER" id="PTHR42970:SF1">
    <property type="entry name" value="PECTATE LYASE C-RELATED"/>
    <property type="match status" value="1"/>
</dbReference>
<sequence>MKRFLPFIFVSLFWLSAKGETIVADAVLIKHGSGSSSQTVNLGSPILSFYYNWENATTVTVSGMPAGISVVIDNSQSKVTFSGAPTEAGSFPYTISTVGGNLNTSKSGTITVNDAPVASPSLAFPTADGYGKNVTGGRGGQVIYVTNLNDSGAGSFRAAVAASGPRIVLFKVSGIIALNSNLSINNDNITIAGQTAPGDGICIKNYTVVVNANNVIIRYMRFRMGDETINENDAINGRNKSNIIIDHCSMSWSTDECASFYDNTNFTMQWCVLSESLRVSVHAKGTHGYGGIWGGKGASFHHNLLAHHDSRNPRFCGSRYSNQANLELIDFRNNVIYNWGGNSGYAGEGGRYDLVNNYYKPGPATKSGVSARIFSPNADNGSNSQAAGIWGSFYVNGNFVNGNTTVTNDNWVGMHPNPSSKSKSELKSNTEFNAGSISTSLATVAYDKVLNYVGASLVRDAVDARIVNETLNGTYTYTGSNGSTNGLIDTQSDVGGWPVYNSSPAPTDTDNDGMPDTWEAANGLNSNNASDGITYTLDPNYTNVEVYINSLVANISNNQTDSTLGVDDFETDGGLDIAYYPNPVTTELFVLLGNNFSGEANVSIYNILGSKLKSFDAKVSQVKNGKISIPLEGFNAGLYILKVKMANQWSQFKFIKQ</sequence>
<dbReference type="InterPro" id="IPR013783">
    <property type="entry name" value="Ig-like_fold"/>
</dbReference>
<dbReference type="PANTHER" id="PTHR42970">
    <property type="entry name" value="PECTATE LYASE C-RELATED"/>
    <property type="match status" value="1"/>
</dbReference>
<dbReference type="InterPro" id="IPR052063">
    <property type="entry name" value="Polysaccharide_Lyase_1"/>
</dbReference>
<evidence type="ECO:0000313" key="5">
    <source>
        <dbReference type="EMBL" id="MEN3324057.1"/>
    </source>
</evidence>
<dbReference type="InterPro" id="IPR012334">
    <property type="entry name" value="Pectin_lyas_fold"/>
</dbReference>
<gene>
    <name evidence="5" type="ORF">VP395_09985</name>
</gene>
<dbReference type="Gene3D" id="2.60.40.10">
    <property type="entry name" value="Immunoglobulins"/>
    <property type="match status" value="1"/>
</dbReference>
<protein>
    <submittedName>
        <fullName evidence="5">T9SS type A sorting domain-containing protein</fullName>
    </submittedName>
</protein>
<evidence type="ECO:0000259" key="4">
    <source>
        <dbReference type="Pfam" id="PF18962"/>
    </source>
</evidence>
<comment type="caution">
    <text evidence="5">The sequence shown here is derived from an EMBL/GenBank/DDBJ whole genome shotgun (WGS) entry which is preliminary data.</text>
</comment>
<dbReference type="SUPFAM" id="SSF51126">
    <property type="entry name" value="Pectin lyase-like"/>
    <property type="match status" value="1"/>
</dbReference>
<name>A0ABV0AAC4_9FLAO</name>
<keyword evidence="3" id="KW-0325">Glycoprotein</keyword>
<keyword evidence="1" id="KW-0479">Metal-binding</keyword>
<keyword evidence="2" id="KW-0732">Signal</keyword>
<dbReference type="Gene3D" id="2.160.20.10">
    <property type="entry name" value="Single-stranded right-handed beta-helix, Pectin lyase-like"/>
    <property type="match status" value="1"/>
</dbReference>
<evidence type="ECO:0000256" key="2">
    <source>
        <dbReference type="ARBA" id="ARBA00022729"/>
    </source>
</evidence>